<name>A0A3N0FPJ7_9GAMM</name>
<reference evidence="1 2" key="1">
    <citation type="submission" date="2018-11" db="EMBL/GenBank/DDBJ databases">
        <title>Characterization of surface water Dickeya isolates.</title>
        <authorList>
            <person name="Van Gijsegem F."/>
            <person name="Pedron J."/>
        </authorList>
    </citation>
    <scope>NUCLEOTIDE SEQUENCE [LARGE SCALE GENOMIC DNA]</scope>
    <source>
        <strain evidence="1 2">FVG1-MFV-O17</strain>
    </source>
</reference>
<comment type="caution">
    <text evidence="1">The sequence shown here is derived from an EMBL/GenBank/DDBJ whole genome shotgun (WGS) entry which is preliminary data.</text>
</comment>
<proteinExistence type="predicted"/>
<protein>
    <submittedName>
        <fullName evidence="1">Uncharacterized protein</fullName>
    </submittedName>
</protein>
<dbReference type="Proteomes" id="UP000276061">
    <property type="component" value="Unassembled WGS sequence"/>
</dbReference>
<evidence type="ECO:0000313" key="1">
    <source>
        <dbReference type="EMBL" id="RNM02007.1"/>
    </source>
</evidence>
<accession>A0A3N0FPJ7</accession>
<dbReference type="AlphaFoldDB" id="A0A3N0FPJ7"/>
<organism evidence="1 2">
    <name type="scientific">Dickeya undicola</name>
    <dbReference type="NCBI Taxonomy" id="1577887"/>
    <lineage>
        <taxon>Bacteria</taxon>
        <taxon>Pseudomonadati</taxon>
        <taxon>Pseudomonadota</taxon>
        <taxon>Gammaproteobacteria</taxon>
        <taxon>Enterobacterales</taxon>
        <taxon>Pectobacteriaceae</taxon>
        <taxon>Dickeya</taxon>
    </lineage>
</organism>
<gene>
    <name evidence="1" type="ORF">EF878_20590</name>
</gene>
<evidence type="ECO:0000313" key="2">
    <source>
        <dbReference type="Proteomes" id="UP000276061"/>
    </source>
</evidence>
<sequence length="142" mass="16784">MNSKMKEKSLLIKAKYYVSEIKGISDYQLSIVSEEESSFYRERLSKIMSYSFNDWTFEISHPVDVDELISKALEVFRLSEKFNCSLIFDGSVKINVDVENCYYFLKSIFSIHHTYDLTLFFPHRLIHVSDDEYIVKFFDGVI</sequence>
<dbReference type="EMBL" id="RJLR01000064">
    <property type="protein sequence ID" value="RNM02007.1"/>
    <property type="molecule type" value="Genomic_DNA"/>
</dbReference>